<keyword evidence="1" id="KW-0812">Transmembrane</keyword>
<proteinExistence type="predicted"/>
<evidence type="ECO:0000256" key="1">
    <source>
        <dbReference type="SAM" id="Phobius"/>
    </source>
</evidence>
<gene>
    <name evidence="2" type="ORF">TH606_09880</name>
</gene>
<keyword evidence="3" id="KW-1185">Reference proteome</keyword>
<accession>A0A177E5A5</accession>
<reference evidence="2 3" key="1">
    <citation type="submission" date="2016-02" db="EMBL/GenBank/DDBJ databases">
        <title>Draft genome sequence of Thermodesulfatator sp. S606.</title>
        <authorList>
            <person name="Lai Q."/>
            <person name="Cao J."/>
            <person name="Dupont S."/>
            <person name="Shao Z."/>
            <person name="Jebbar M."/>
            <person name="Alain K."/>
        </authorList>
    </citation>
    <scope>NUCLEOTIDE SEQUENCE [LARGE SCALE GENOMIC DNA]</scope>
    <source>
        <strain evidence="2 3">S606</strain>
    </source>
</reference>
<organism evidence="2 3">
    <name type="scientific">Thermodesulfatator autotrophicus</name>
    <dbReference type="NCBI Taxonomy" id="1795632"/>
    <lineage>
        <taxon>Bacteria</taxon>
        <taxon>Pseudomonadati</taxon>
        <taxon>Thermodesulfobacteriota</taxon>
        <taxon>Thermodesulfobacteria</taxon>
        <taxon>Thermodesulfobacteriales</taxon>
        <taxon>Thermodesulfatatoraceae</taxon>
        <taxon>Thermodesulfatator</taxon>
    </lineage>
</organism>
<name>A0A177E5A5_9BACT</name>
<dbReference type="Proteomes" id="UP000076964">
    <property type="component" value="Unassembled WGS sequence"/>
</dbReference>
<dbReference type="RefSeq" id="WP_068543492.1">
    <property type="nucleotide sequence ID" value="NZ_LSFI01000053.1"/>
</dbReference>
<evidence type="ECO:0000313" key="3">
    <source>
        <dbReference type="Proteomes" id="UP000076964"/>
    </source>
</evidence>
<keyword evidence="1" id="KW-1133">Transmembrane helix</keyword>
<dbReference type="OrthoDB" id="9794627at2"/>
<sequence>MKNLVFFVSLLGLFWCYQFFSFLGVSIPFDPFLPVLLGFYFWRIKFNYYWLGVFITALLIDVFSSVVPGPTVFSYFLALFCFLQCYRKLALRGIGPAFFSLVIVVVIGEGARLLLFPALFEVPLPEKYGLIILKYILGTLIWGILCWTFCQISWVKNVFESTH</sequence>
<keyword evidence="1" id="KW-0472">Membrane</keyword>
<dbReference type="AlphaFoldDB" id="A0A177E5A5"/>
<feature type="transmembrane region" description="Helical" evidence="1">
    <location>
        <begin position="48"/>
        <end position="77"/>
    </location>
</feature>
<dbReference type="EMBL" id="LSFI01000053">
    <property type="protein sequence ID" value="OAG26896.1"/>
    <property type="molecule type" value="Genomic_DNA"/>
</dbReference>
<feature type="transmembrane region" description="Helical" evidence="1">
    <location>
        <begin position="128"/>
        <end position="150"/>
    </location>
</feature>
<evidence type="ECO:0000313" key="2">
    <source>
        <dbReference type="EMBL" id="OAG26896.1"/>
    </source>
</evidence>
<evidence type="ECO:0008006" key="4">
    <source>
        <dbReference type="Google" id="ProtNLM"/>
    </source>
</evidence>
<protein>
    <recommendedName>
        <fullName evidence="4">Rod shape-determining protein MreD</fullName>
    </recommendedName>
</protein>
<comment type="caution">
    <text evidence="2">The sequence shown here is derived from an EMBL/GenBank/DDBJ whole genome shotgun (WGS) entry which is preliminary data.</text>
</comment>
<dbReference type="STRING" id="1795632.TH606_09880"/>
<feature type="transmembrane region" description="Helical" evidence="1">
    <location>
        <begin position="89"/>
        <end position="108"/>
    </location>
</feature>